<reference evidence="2 3" key="1">
    <citation type="journal article" date="2020" name="ISME J.">
        <title>Uncovering the hidden diversity of litter-decomposition mechanisms in mushroom-forming fungi.</title>
        <authorList>
            <person name="Floudas D."/>
            <person name="Bentzer J."/>
            <person name="Ahren D."/>
            <person name="Johansson T."/>
            <person name="Persson P."/>
            <person name="Tunlid A."/>
        </authorList>
    </citation>
    <scope>NUCLEOTIDE SEQUENCE [LARGE SCALE GENOMIC DNA]</scope>
    <source>
        <strain evidence="2 3">CBS 291.85</strain>
    </source>
</reference>
<feature type="transmembrane region" description="Helical" evidence="1">
    <location>
        <begin position="12"/>
        <end position="36"/>
    </location>
</feature>
<evidence type="ECO:0000256" key="1">
    <source>
        <dbReference type="SAM" id="Phobius"/>
    </source>
</evidence>
<evidence type="ECO:0000313" key="3">
    <source>
        <dbReference type="Proteomes" id="UP000559256"/>
    </source>
</evidence>
<dbReference type="AlphaFoldDB" id="A0A8H5CJJ4"/>
<keyword evidence="1" id="KW-0472">Membrane</keyword>
<comment type="caution">
    <text evidence="2">The sequence shown here is derived from an EMBL/GenBank/DDBJ whole genome shotgun (WGS) entry which is preliminary data.</text>
</comment>
<name>A0A8H5CJJ4_9AGAR</name>
<dbReference type="EMBL" id="JAACJM010000153">
    <property type="protein sequence ID" value="KAF5342900.1"/>
    <property type="molecule type" value="Genomic_DNA"/>
</dbReference>
<accession>A0A8H5CJJ4</accession>
<keyword evidence="1" id="KW-0812">Transmembrane</keyword>
<dbReference type="Proteomes" id="UP000559256">
    <property type="component" value="Unassembled WGS sequence"/>
</dbReference>
<protein>
    <submittedName>
        <fullName evidence="2">Uncharacterized protein</fullName>
    </submittedName>
</protein>
<gene>
    <name evidence="2" type="ORF">D9758_015415</name>
</gene>
<feature type="transmembrane region" description="Helical" evidence="1">
    <location>
        <begin position="609"/>
        <end position="632"/>
    </location>
</feature>
<keyword evidence="3" id="KW-1185">Reference proteome</keyword>
<sequence>MLVSSTLTLGQITFILRAAIQILGFGGLFLIGYIILANSPRTASIKTHDVVNRAVSKSTFTKSSLFWALAALRGKTGDPRTPARLVVAIVLSVMYGAFVSLSDVGFLGFHACEVAGPSSFDRPSSVNTRDQAYNATVNATIAGNKLTSIPAYRCSSSTYTRFGENVTEHVCDSWQNSTYADAEFFSNLNSTDSDVLMPRQLRHYEQSRSQIIDFNTFYMGPGVHRVEQPTVQNGIAVFPHEQGVRAVFGVPILQPQRSVTLDKAMALEIDMGCTKLGIYADTSLDSISGGTDFFATNGSWRSFVGPSYMEDILSKAADDIRDLFRPIFNDSSLDSNGFLYGINASSFQESTAANVMVVYPPIEIDSALDKLDWIKGNCTASLRSRLNLPNDEDSSAVHFCNMLGLGGTILADGGVYVGMSRMVCASATQVNMVSAVISTNTDGSLNPLNFTRLPSDLNHVRADFFDVRSVNNGEDMAYVNYIPYDRFTLSDNPEGQTSHFISQEEDFSSIRTQGTGSGGGSVMIRVGSLMIDDGGHLSGEPATAALGLLKEGNDPIGFNVSLVPKWGGELGASYIINSLAYTGWAAENRPAFVVRSTGGKLATCYIPPYALGFLPLIVAAIFVAVWVLFLFLTSRIVGMKNLEYLYGGMTPFWGVISPHTTAQDTILGWENNPKPHLQLLVQGQPLLAGDETAARYIHSGSPVEKY</sequence>
<proteinExistence type="predicted"/>
<evidence type="ECO:0000313" key="2">
    <source>
        <dbReference type="EMBL" id="KAF5342900.1"/>
    </source>
</evidence>
<keyword evidence="1" id="KW-1133">Transmembrane helix</keyword>
<feature type="transmembrane region" description="Helical" evidence="1">
    <location>
        <begin position="85"/>
        <end position="109"/>
    </location>
</feature>
<dbReference type="OrthoDB" id="3066754at2759"/>
<organism evidence="2 3">
    <name type="scientific">Tetrapyrgos nigripes</name>
    <dbReference type="NCBI Taxonomy" id="182062"/>
    <lineage>
        <taxon>Eukaryota</taxon>
        <taxon>Fungi</taxon>
        <taxon>Dikarya</taxon>
        <taxon>Basidiomycota</taxon>
        <taxon>Agaricomycotina</taxon>
        <taxon>Agaricomycetes</taxon>
        <taxon>Agaricomycetidae</taxon>
        <taxon>Agaricales</taxon>
        <taxon>Marasmiineae</taxon>
        <taxon>Marasmiaceae</taxon>
        <taxon>Tetrapyrgos</taxon>
    </lineage>
</organism>